<comment type="caution">
    <text evidence="3">The sequence shown here is derived from an EMBL/GenBank/DDBJ whole genome shotgun (WGS) entry which is preliminary data.</text>
</comment>
<feature type="region of interest" description="Disordered" evidence="1">
    <location>
        <begin position="35"/>
        <end position="88"/>
    </location>
</feature>
<proteinExistence type="predicted"/>
<keyword evidence="4" id="KW-1185">Reference proteome</keyword>
<dbReference type="PANTHER" id="PTHR39335:SF1">
    <property type="entry name" value="BLL4220 PROTEIN"/>
    <property type="match status" value="1"/>
</dbReference>
<reference evidence="3" key="1">
    <citation type="journal article" date="2014" name="Int. J. Syst. Evol. Microbiol.">
        <title>Complete genome sequence of Corynebacterium casei LMG S-19264T (=DSM 44701T), isolated from a smear-ripened cheese.</title>
        <authorList>
            <consortium name="US DOE Joint Genome Institute (JGI-PGF)"/>
            <person name="Walter F."/>
            <person name="Albersmeier A."/>
            <person name="Kalinowski J."/>
            <person name="Ruckert C."/>
        </authorList>
    </citation>
    <scope>NUCLEOTIDE SEQUENCE</scope>
    <source>
        <strain evidence="3">JCM 13064</strain>
    </source>
</reference>
<feature type="signal peptide" evidence="2">
    <location>
        <begin position="1"/>
        <end position="21"/>
    </location>
</feature>
<gene>
    <name evidence="3" type="ORF">GCM10007964_62500</name>
</gene>
<organism evidence="3 4">
    <name type="scientific">Sphaerisporangium melleum</name>
    <dbReference type="NCBI Taxonomy" id="321316"/>
    <lineage>
        <taxon>Bacteria</taxon>
        <taxon>Bacillati</taxon>
        <taxon>Actinomycetota</taxon>
        <taxon>Actinomycetes</taxon>
        <taxon>Streptosporangiales</taxon>
        <taxon>Streptosporangiaceae</taxon>
        <taxon>Sphaerisporangium</taxon>
    </lineage>
</organism>
<feature type="compositionally biased region" description="Polar residues" evidence="1">
    <location>
        <begin position="62"/>
        <end position="76"/>
    </location>
</feature>
<evidence type="ECO:0008006" key="5">
    <source>
        <dbReference type="Google" id="ProtNLM"/>
    </source>
</evidence>
<dbReference type="AlphaFoldDB" id="A0A917RLD5"/>
<dbReference type="Pfam" id="PF03640">
    <property type="entry name" value="Lipoprotein_15"/>
    <property type="match status" value="2"/>
</dbReference>
<evidence type="ECO:0000313" key="3">
    <source>
        <dbReference type="EMBL" id="GGL11988.1"/>
    </source>
</evidence>
<protein>
    <recommendedName>
        <fullName evidence="5">Lipoprotein</fullName>
    </recommendedName>
</protein>
<feature type="chain" id="PRO_5038591507" description="Lipoprotein" evidence="2">
    <location>
        <begin position="22"/>
        <end position="228"/>
    </location>
</feature>
<feature type="compositionally biased region" description="Low complexity" evidence="1">
    <location>
        <begin position="35"/>
        <end position="48"/>
    </location>
</feature>
<reference evidence="3" key="2">
    <citation type="submission" date="2020-09" db="EMBL/GenBank/DDBJ databases">
        <authorList>
            <person name="Sun Q."/>
            <person name="Ohkuma M."/>
        </authorList>
    </citation>
    <scope>NUCLEOTIDE SEQUENCE</scope>
    <source>
        <strain evidence="3">JCM 13064</strain>
    </source>
</reference>
<dbReference type="GO" id="GO:0043448">
    <property type="term" value="P:alkane catabolic process"/>
    <property type="evidence" value="ECO:0007669"/>
    <property type="project" value="TreeGrafter"/>
</dbReference>
<dbReference type="Proteomes" id="UP000645217">
    <property type="component" value="Unassembled WGS sequence"/>
</dbReference>
<name>A0A917RLD5_9ACTN</name>
<dbReference type="InterPro" id="IPR005297">
    <property type="entry name" value="Lipoprotein_repeat"/>
</dbReference>
<evidence type="ECO:0000256" key="1">
    <source>
        <dbReference type="SAM" id="MobiDB-lite"/>
    </source>
</evidence>
<dbReference type="PANTHER" id="PTHR39335">
    <property type="entry name" value="BLL4220 PROTEIN"/>
    <property type="match status" value="1"/>
</dbReference>
<evidence type="ECO:0000313" key="4">
    <source>
        <dbReference type="Proteomes" id="UP000645217"/>
    </source>
</evidence>
<dbReference type="EMBL" id="BMNT01000043">
    <property type="protein sequence ID" value="GGL11988.1"/>
    <property type="molecule type" value="Genomic_DNA"/>
</dbReference>
<accession>A0A917RLD5</accession>
<sequence>MRPGVRALAAAAVLCGLAATAGCGKVVFIGDAPASSAPPAGSAPATAPATPPPAPTATGGSQDFSGTAQPPGNNTLELVDGTAADNGVSGNGGTVVGAAVQQEPPNWVQLVAVRSRTLDAHLVDVNQSTLYRFDKDGADPSRTACEGECAVTWPPVTIKQGGKVYVRGVRPSAVGGFKRPDGTVQLTIGGWPIYRYSGDSAPGEEKGQGIGGTWFAVAPNGQKAVPNR</sequence>
<evidence type="ECO:0000256" key="2">
    <source>
        <dbReference type="SAM" id="SignalP"/>
    </source>
</evidence>
<dbReference type="PROSITE" id="PS51257">
    <property type="entry name" value="PROKAR_LIPOPROTEIN"/>
    <property type="match status" value="1"/>
</dbReference>
<keyword evidence="2" id="KW-0732">Signal</keyword>